<reference evidence="17" key="1">
    <citation type="submission" date="2021-04" db="EMBL/GenBank/DDBJ databases">
        <authorList>
            <consortium name="Wellcome Sanger Institute Data Sharing"/>
        </authorList>
    </citation>
    <scope>NUCLEOTIDE SEQUENCE [LARGE SCALE GENOMIC DNA]</scope>
</reference>
<dbReference type="InterPro" id="IPR014762">
    <property type="entry name" value="DNA_mismatch_repair_CS"/>
</dbReference>
<dbReference type="GO" id="GO:0140664">
    <property type="term" value="F:ATP-dependent DNA damage sensor activity"/>
    <property type="evidence" value="ECO:0007669"/>
    <property type="project" value="InterPro"/>
</dbReference>
<keyword evidence="4" id="KW-0547">Nucleotide-binding</keyword>
<keyword evidence="18" id="KW-1185">Reference proteome</keyword>
<protein>
    <recommendedName>
        <fullName evidence="11">Mismatch repair endonuclease PMS2</fullName>
    </recommendedName>
    <alternativeName>
        <fullName evidence="13">DNA mismatch repair protein PMS2</fullName>
    </alternativeName>
    <alternativeName>
        <fullName evidence="12">PMS1 protein homolog 2</fullName>
    </alternativeName>
</protein>
<dbReference type="Pfam" id="PF01119">
    <property type="entry name" value="DNA_mis_repair"/>
    <property type="match status" value="1"/>
</dbReference>
<dbReference type="AlphaFoldDB" id="A0A7N5ZQK8"/>
<evidence type="ECO:0000256" key="13">
    <source>
        <dbReference type="ARBA" id="ARBA00083250"/>
    </source>
</evidence>
<dbReference type="InterPro" id="IPR014721">
    <property type="entry name" value="Ribsml_uS5_D2-typ_fold_subgr"/>
</dbReference>
<organism evidence="17 18">
    <name type="scientific">Anabas testudineus</name>
    <name type="common">Climbing perch</name>
    <name type="synonym">Anthias testudineus</name>
    <dbReference type="NCBI Taxonomy" id="64144"/>
    <lineage>
        <taxon>Eukaryota</taxon>
        <taxon>Metazoa</taxon>
        <taxon>Chordata</taxon>
        <taxon>Craniata</taxon>
        <taxon>Vertebrata</taxon>
        <taxon>Euteleostomi</taxon>
        <taxon>Actinopterygii</taxon>
        <taxon>Neopterygii</taxon>
        <taxon>Teleostei</taxon>
        <taxon>Neoteleostei</taxon>
        <taxon>Acanthomorphata</taxon>
        <taxon>Anabantaria</taxon>
        <taxon>Anabantiformes</taxon>
        <taxon>Anabantoidei</taxon>
        <taxon>Anabantidae</taxon>
        <taxon>Anabas</taxon>
    </lineage>
</organism>
<dbReference type="GeneTree" id="ENSGT00940000155381"/>
<sequence>IYCFAPSGAIKAIDKHSVHQICSGQVVLSLATAVKELVENSIDAGATNIDVKLKECGAEQVEVSDNGKGVEEANFEGLTLKHHTSKLRDFSDLIHVETFGFRGEALSSLCALSVVTCHESSQVGTKLVFDHKGHLVQRSPHPRQQGTTVSLQQLFYTLPVRHKEFQRNIKKEYSKMVHVLQSYCIISTGVRITCSNQNGQGKRSTVLSTSGSQSMRDNIGAIFGPKQIQSLLPFQQVSPTENIIEEYGLKDADLPKQLFTITGFVSRGDHGVGRSATDRQFFFINNRPCDPLKVTKLVNEVYHMYNRHQYPFVALNITVASECVDVNVTPDKRQIFLQEEKLLLAILKTSLINMYEAGVNKISLNYTPISSTSKKIPLYLVLGIILCSYGKVFKVAFILTVCYLSLDTTSACDLSQVFSSDDSKPGEDVKPVIQSPKSSLNLAGLKAAFSSQRSSNSQSNSPSVENETFEETSDNSHTVPEDSELKPEPSTYTEDETISPNAKRARKENPNFSTKDKPKTFSNSSEEPFSLVVDAPVCLQRRKVLLQFSLQELAEKMRQLHDQHKERESGKLCYRRFRAKINPGENQSAEEELKKEISKDMFKEMEIIGQFNLGFIITKLSSDIFMIDQHATDEKYNFEMLQQHTVLQGQKLIVPQKLHLTAISENVLIENIEIFRKNGFEFLINEDAPVMERVKLVSLPTSKNWTFGPADIEELIFMLSDSPGVMCRPSRVRQMFASRACRKSVMIGTALSVNEMKKLVAHMGDIEHPWNCPHGRPTMRHLANLDIISQD</sequence>
<proteinExistence type="inferred from homology"/>
<evidence type="ECO:0000256" key="12">
    <source>
        <dbReference type="ARBA" id="ARBA00077255"/>
    </source>
</evidence>
<dbReference type="InterPro" id="IPR013507">
    <property type="entry name" value="DNA_mismatch_S5_2-like"/>
</dbReference>
<dbReference type="GO" id="GO:0032389">
    <property type="term" value="C:MutLalpha complex"/>
    <property type="evidence" value="ECO:0007669"/>
    <property type="project" value="TreeGrafter"/>
</dbReference>
<evidence type="ECO:0000256" key="2">
    <source>
        <dbReference type="ARBA" id="ARBA00006082"/>
    </source>
</evidence>
<dbReference type="GO" id="GO:0005524">
    <property type="term" value="F:ATP binding"/>
    <property type="evidence" value="ECO:0007669"/>
    <property type="project" value="UniProtKB-KW"/>
</dbReference>
<dbReference type="GO" id="GO:0004519">
    <property type="term" value="F:endonuclease activity"/>
    <property type="evidence" value="ECO:0007669"/>
    <property type="project" value="UniProtKB-KW"/>
</dbReference>
<dbReference type="Gene3D" id="3.30.1540.20">
    <property type="entry name" value="MutL, C-terminal domain, dimerisation subdomain"/>
    <property type="match status" value="1"/>
</dbReference>
<name>A0A7N5ZQK8_ANATE</name>
<dbReference type="SMART" id="SM01340">
    <property type="entry name" value="DNA_mis_repair"/>
    <property type="match status" value="1"/>
</dbReference>
<evidence type="ECO:0000256" key="1">
    <source>
        <dbReference type="ARBA" id="ARBA00004123"/>
    </source>
</evidence>
<dbReference type="GO" id="GO:0030983">
    <property type="term" value="F:mismatched DNA binding"/>
    <property type="evidence" value="ECO:0007669"/>
    <property type="project" value="InterPro"/>
</dbReference>
<evidence type="ECO:0000313" key="17">
    <source>
        <dbReference type="Ensembl" id="ENSATEP00000037454.1"/>
    </source>
</evidence>
<dbReference type="SUPFAM" id="SSF54211">
    <property type="entry name" value="Ribosomal protein S5 domain 2-like"/>
    <property type="match status" value="1"/>
</dbReference>
<feature type="domain" description="DNA mismatch repair protein S5" evidence="16">
    <location>
        <begin position="219"/>
        <end position="356"/>
    </location>
</feature>
<evidence type="ECO:0000256" key="6">
    <source>
        <dbReference type="ARBA" id="ARBA00022763"/>
    </source>
</evidence>
<evidence type="ECO:0000256" key="8">
    <source>
        <dbReference type="ARBA" id="ARBA00022840"/>
    </source>
</evidence>
<dbReference type="InterPro" id="IPR042120">
    <property type="entry name" value="MutL_C_dimsub"/>
</dbReference>
<comment type="similarity">
    <text evidence="2">Belongs to the DNA mismatch repair MutL/HexB family.</text>
</comment>
<comment type="subcellular location">
    <subcellularLocation>
        <location evidence="1">Nucleus</location>
    </subcellularLocation>
</comment>
<gene>
    <name evidence="17" type="primary">PMS2</name>
</gene>
<dbReference type="InterPro" id="IPR020568">
    <property type="entry name" value="Ribosomal_Su5_D2-typ_SF"/>
</dbReference>
<dbReference type="InterPro" id="IPR002099">
    <property type="entry name" value="MutL/Mlh/PMS"/>
</dbReference>
<dbReference type="FunFam" id="3.30.1370.100:FF:000001">
    <property type="entry name" value="Mismatch repair endonuclease pms1, putative"/>
    <property type="match status" value="1"/>
</dbReference>
<evidence type="ECO:0000256" key="14">
    <source>
        <dbReference type="SAM" id="MobiDB-lite"/>
    </source>
</evidence>
<dbReference type="Gene3D" id="3.30.1370.100">
    <property type="entry name" value="MutL, C-terminal domain, regulatory subdomain"/>
    <property type="match status" value="1"/>
</dbReference>
<reference evidence="17" key="2">
    <citation type="submission" date="2025-08" db="UniProtKB">
        <authorList>
            <consortium name="Ensembl"/>
        </authorList>
    </citation>
    <scope>IDENTIFICATION</scope>
</reference>
<evidence type="ECO:0000256" key="5">
    <source>
        <dbReference type="ARBA" id="ARBA00022759"/>
    </source>
</evidence>
<dbReference type="Ensembl" id="ENSATET00000042964.2">
    <property type="protein sequence ID" value="ENSATEP00000037454.1"/>
    <property type="gene ID" value="ENSATEG00000013164.3"/>
</dbReference>
<keyword evidence="5" id="KW-0255">Endonuclease</keyword>
<keyword evidence="6" id="KW-0227">DNA damage</keyword>
<dbReference type="CDD" id="cd16926">
    <property type="entry name" value="HATPase_MutL-MLH-PMS-like"/>
    <property type="match status" value="1"/>
</dbReference>
<keyword evidence="9" id="KW-0539">Nucleus</keyword>
<reference evidence="17" key="3">
    <citation type="submission" date="2025-09" db="UniProtKB">
        <authorList>
            <consortium name="Ensembl"/>
        </authorList>
    </citation>
    <scope>IDENTIFICATION</scope>
</reference>
<dbReference type="FunFam" id="3.30.565.10:FF:000014">
    <property type="entry name" value="Mismatch repair endonuclease pms1, putative"/>
    <property type="match status" value="1"/>
</dbReference>
<dbReference type="Gene3D" id="3.30.565.10">
    <property type="entry name" value="Histidine kinase-like ATPase, C-terminal domain"/>
    <property type="match status" value="1"/>
</dbReference>
<comment type="catalytic activity">
    <reaction evidence="10">
        <text>ATP + H2O = ADP + phosphate + H(+)</text>
        <dbReference type="Rhea" id="RHEA:13065"/>
        <dbReference type="ChEBI" id="CHEBI:15377"/>
        <dbReference type="ChEBI" id="CHEBI:15378"/>
        <dbReference type="ChEBI" id="CHEBI:30616"/>
        <dbReference type="ChEBI" id="CHEBI:43474"/>
        <dbReference type="ChEBI" id="CHEBI:456216"/>
    </reaction>
    <physiologicalReaction direction="left-to-right" evidence="10">
        <dbReference type="Rhea" id="RHEA:13066"/>
    </physiologicalReaction>
</comment>
<dbReference type="FunFam" id="3.30.1540.20:FF:000019">
    <property type="entry name" value="PMS1 homolog 2, mismatch repair system component"/>
    <property type="match status" value="1"/>
</dbReference>
<feature type="region of interest" description="Disordered" evidence="14">
    <location>
        <begin position="450"/>
        <end position="526"/>
    </location>
</feature>
<evidence type="ECO:0000259" key="15">
    <source>
        <dbReference type="SMART" id="SM00853"/>
    </source>
</evidence>
<evidence type="ECO:0000256" key="4">
    <source>
        <dbReference type="ARBA" id="ARBA00022741"/>
    </source>
</evidence>
<dbReference type="InterPro" id="IPR038973">
    <property type="entry name" value="MutL/Mlh/Pms-like"/>
</dbReference>
<keyword evidence="8" id="KW-0067">ATP-binding</keyword>
<dbReference type="CDD" id="cd03484">
    <property type="entry name" value="MutL_Trans_hPMS_2_like"/>
    <property type="match status" value="1"/>
</dbReference>
<dbReference type="InterPro" id="IPR042121">
    <property type="entry name" value="MutL_C_regsub"/>
</dbReference>
<feature type="compositionally biased region" description="Low complexity" evidence="14">
    <location>
        <begin position="450"/>
        <end position="463"/>
    </location>
</feature>
<evidence type="ECO:0000256" key="9">
    <source>
        <dbReference type="ARBA" id="ARBA00023242"/>
    </source>
</evidence>
<dbReference type="FunFam" id="3.30.230.10:FF:000032">
    <property type="entry name" value="mismatch repair endonuclease PMS2 isoform X2"/>
    <property type="match status" value="1"/>
</dbReference>
<keyword evidence="3" id="KW-0540">Nuclease</keyword>
<accession>A0A7N5ZQK8</accession>
<dbReference type="Proteomes" id="UP000265040">
    <property type="component" value="Chromosome 19"/>
</dbReference>
<evidence type="ECO:0000259" key="16">
    <source>
        <dbReference type="SMART" id="SM01340"/>
    </source>
</evidence>
<dbReference type="GO" id="GO:0016887">
    <property type="term" value="F:ATP hydrolysis activity"/>
    <property type="evidence" value="ECO:0007669"/>
    <property type="project" value="InterPro"/>
</dbReference>
<dbReference type="NCBIfam" id="TIGR00585">
    <property type="entry name" value="mutl"/>
    <property type="match status" value="1"/>
</dbReference>
<dbReference type="Pfam" id="PF08676">
    <property type="entry name" value="MutL_C"/>
    <property type="match status" value="1"/>
</dbReference>
<dbReference type="InterPro" id="IPR037198">
    <property type="entry name" value="MutL_C_sf"/>
</dbReference>
<feature type="domain" description="MutL C-terminal dimerisation" evidence="15">
    <location>
        <begin position="607"/>
        <end position="751"/>
    </location>
</feature>
<dbReference type="PANTHER" id="PTHR10073">
    <property type="entry name" value="DNA MISMATCH REPAIR PROTEIN MLH, PMS, MUTL"/>
    <property type="match status" value="1"/>
</dbReference>
<dbReference type="InterPro" id="IPR014790">
    <property type="entry name" value="MutL_C"/>
</dbReference>
<dbReference type="Gene3D" id="3.30.230.10">
    <property type="match status" value="1"/>
</dbReference>
<dbReference type="PROSITE" id="PS00058">
    <property type="entry name" value="DNA_MISMATCH_REPAIR_1"/>
    <property type="match status" value="1"/>
</dbReference>
<dbReference type="GO" id="GO:0006298">
    <property type="term" value="P:mismatch repair"/>
    <property type="evidence" value="ECO:0007669"/>
    <property type="project" value="InterPro"/>
</dbReference>
<evidence type="ECO:0000313" key="18">
    <source>
        <dbReference type="Proteomes" id="UP000265040"/>
    </source>
</evidence>
<dbReference type="SMART" id="SM00853">
    <property type="entry name" value="MutL_C"/>
    <property type="match status" value="1"/>
</dbReference>
<dbReference type="SUPFAM" id="SSF118116">
    <property type="entry name" value="DNA mismatch repair protein MutL"/>
    <property type="match status" value="1"/>
</dbReference>
<evidence type="ECO:0000256" key="3">
    <source>
        <dbReference type="ARBA" id="ARBA00022722"/>
    </source>
</evidence>
<evidence type="ECO:0000256" key="7">
    <source>
        <dbReference type="ARBA" id="ARBA00022801"/>
    </source>
</evidence>
<evidence type="ECO:0000256" key="11">
    <source>
        <dbReference type="ARBA" id="ARBA00072579"/>
    </source>
</evidence>
<dbReference type="Pfam" id="PF13589">
    <property type="entry name" value="HATPase_c_3"/>
    <property type="match status" value="1"/>
</dbReference>
<evidence type="ECO:0000256" key="10">
    <source>
        <dbReference type="ARBA" id="ARBA00048778"/>
    </source>
</evidence>
<dbReference type="InterPro" id="IPR036890">
    <property type="entry name" value="HATPase_C_sf"/>
</dbReference>
<dbReference type="SUPFAM" id="SSF55874">
    <property type="entry name" value="ATPase domain of HSP90 chaperone/DNA topoisomerase II/histidine kinase"/>
    <property type="match status" value="1"/>
</dbReference>
<dbReference type="PANTHER" id="PTHR10073:SF52">
    <property type="entry name" value="MISMATCH REPAIR ENDONUCLEASE PMS2"/>
    <property type="match status" value="1"/>
</dbReference>
<keyword evidence="7" id="KW-0378">Hydrolase</keyword>